<sequence>MAETCLYCAATLPVHQSWTTLFFQSPPKFVCQDCQAKLVPIKGKLCMKCSRPLDKLAPEFIHHDTCSDCIRWEKDKEWQDILEKNISLYEYNDFARELIARFKFRGDYILARLFAADIQKAVKTISYDHVTAIPLSESRLYERGFNQAEALAREAGLKPLDLLTRLHTEKQSKKSRTDRIHLSNVFQIKRDLEISDKTILLIDDIYTTGSTLRHAGKLLKQAGASKIFSLTLARG</sequence>
<keyword evidence="4" id="KW-1185">Reference proteome</keyword>
<dbReference type="CDD" id="cd06223">
    <property type="entry name" value="PRTases_typeI"/>
    <property type="match status" value="1"/>
</dbReference>
<dbReference type="PANTHER" id="PTHR47505:SF1">
    <property type="entry name" value="DNA UTILIZATION PROTEIN YHGH"/>
    <property type="match status" value="1"/>
</dbReference>
<dbReference type="InterPro" id="IPR029057">
    <property type="entry name" value="PRTase-like"/>
</dbReference>
<dbReference type="Proteomes" id="UP001341444">
    <property type="component" value="Unassembled WGS sequence"/>
</dbReference>
<dbReference type="InterPro" id="IPR000836">
    <property type="entry name" value="PRTase_dom"/>
</dbReference>
<dbReference type="Pfam" id="PF00156">
    <property type="entry name" value="Pribosyltran"/>
    <property type="match status" value="1"/>
</dbReference>
<reference evidence="3 4" key="1">
    <citation type="submission" date="2023-03" db="EMBL/GenBank/DDBJ databases">
        <title>Bacillus Genome Sequencing.</title>
        <authorList>
            <person name="Dunlap C."/>
        </authorList>
    </citation>
    <scope>NUCLEOTIDE SEQUENCE [LARGE SCALE GENOMIC DNA]</scope>
    <source>
        <strain evidence="3 4">B-23453</strain>
    </source>
</reference>
<gene>
    <name evidence="3" type="ORF">P4T90_15085</name>
</gene>
<organism evidence="3 4">
    <name type="scientific">Heyndrickxia acidicola</name>
    <dbReference type="NCBI Taxonomy" id="209389"/>
    <lineage>
        <taxon>Bacteria</taxon>
        <taxon>Bacillati</taxon>
        <taxon>Bacillota</taxon>
        <taxon>Bacilli</taxon>
        <taxon>Bacillales</taxon>
        <taxon>Bacillaceae</taxon>
        <taxon>Heyndrickxia</taxon>
    </lineage>
</organism>
<comment type="caution">
    <text evidence="3">The sequence shown here is derived from an EMBL/GenBank/DDBJ whole genome shotgun (WGS) entry which is preliminary data.</text>
</comment>
<comment type="similarity">
    <text evidence="1">Belongs to the ComF/GntX family.</text>
</comment>
<evidence type="ECO:0000313" key="4">
    <source>
        <dbReference type="Proteomes" id="UP001341444"/>
    </source>
</evidence>
<protein>
    <submittedName>
        <fullName evidence="3">ComF family protein</fullName>
    </submittedName>
</protein>
<proteinExistence type="inferred from homology"/>
<evidence type="ECO:0000313" key="3">
    <source>
        <dbReference type="EMBL" id="MED1204371.1"/>
    </source>
</evidence>
<evidence type="ECO:0000256" key="1">
    <source>
        <dbReference type="ARBA" id="ARBA00008007"/>
    </source>
</evidence>
<dbReference type="InterPro" id="IPR051910">
    <property type="entry name" value="ComF/GntX_DNA_util-trans"/>
</dbReference>
<evidence type="ECO:0000259" key="2">
    <source>
        <dbReference type="Pfam" id="PF00156"/>
    </source>
</evidence>
<dbReference type="SUPFAM" id="SSF53271">
    <property type="entry name" value="PRTase-like"/>
    <property type="match status" value="1"/>
</dbReference>
<dbReference type="RefSeq" id="WP_066269447.1">
    <property type="nucleotide sequence ID" value="NZ_JARMAB010000022.1"/>
</dbReference>
<feature type="domain" description="Phosphoribosyltransferase" evidence="2">
    <location>
        <begin position="143"/>
        <end position="233"/>
    </location>
</feature>
<dbReference type="Gene3D" id="3.40.50.2020">
    <property type="match status" value="1"/>
</dbReference>
<accession>A0ABU6MI69</accession>
<dbReference type="EMBL" id="JARMAB010000022">
    <property type="protein sequence ID" value="MED1204371.1"/>
    <property type="molecule type" value="Genomic_DNA"/>
</dbReference>
<dbReference type="PANTHER" id="PTHR47505">
    <property type="entry name" value="DNA UTILIZATION PROTEIN YHGH"/>
    <property type="match status" value="1"/>
</dbReference>
<name>A0ABU6MI69_9BACI</name>